<dbReference type="EMBL" id="LR792683">
    <property type="protein sequence ID" value="CAB3390792.1"/>
    <property type="molecule type" value="Genomic_DNA"/>
</dbReference>
<proteinExistence type="predicted"/>
<dbReference type="Proteomes" id="UP000502196">
    <property type="component" value="Chromosome"/>
</dbReference>
<protein>
    <submittedName>
        <fullName evidence="2">Uncharacterized protein</fullName>
    </submittedName>
</protein>
<name>A0A2K8N496_9BACL</name>
<accession>A0A2K8N496</accession>
<dbReference type="OrthoDB" id="9797083at2"/>
<feature type="region of interest" description="Disordered" evidence="1">
    <location>
        <begin position="41"/>
        <end position="69"/>
    </location>
</feature>
<organism evidence="2 4">
    <name type="scientific">Kyrpidia spormannii</name>
    <dbReference type="NCBI Taxonomy" id="2055160"/>
    <lineage>
        <taxon>Bacteria</taxon>
        <taxon>Bacillati</taxon>
        <taxon>Bacillota</taxon>
        <taxon>Bacilli</taxon>
        <taxon>Bacillales</taxon>
        <taxon>Alicyclobacillaceae</taxon>
        <taxon>Kyrpidia</taxon>
    </lineage>
</organism>
<evidence type="ECO:0000313" key="2">
    <source>
        <dbReference type="EMBL" id="ATY83975.1"/>
    </source>
</evidence>
<evidence type="ECO:0000256" key="1">
    <source>
        <dbReference type="SAM" id="MobiDB-lite"/>
    </source>
</evidence>
<dbReference type="KEGG" id="kyr:CVV65_02540"/>
<evidence type="ECO:0000313" key="3">
    <source>
        <dbReference type="EMBL" id="CAB3390792.1"/>
    </source>
</evidence>
<evidence type="ECO:0000313" key="4">
    <source>
        <dbReference type="Proteomes" id="UP000231932"/>
    </source>
</evidence>
<dbReference type="RefSeq" id="WP_100666810.1">
    <property type="nucleotide sequence ID" value="NZ_CP024955.1"/>
</dbReference>
<dbReference type="Proteomes" id="UP000231932">
    <property type="component" value="Chromosome"/>
</dbReference>
<reference evidence="4" key="1">
    <citation type="submission" date="2017-11" db="EMBL/GenBank/DDBJ databases">
        <title>Complete Genome Sequence of Kyrpidia sp. Strain EA-1, a thermophilic, hydrogen-oxidizing Bacterium, isolated from the Azores.</title>
        <authorList>
            <person name="Reiner J.E."/>
            <person name="Lapp C.J."/>
            <person name="Bunk B."/>
            <person name="Gescher J."/>
        </authorList>
    </citation>
    <scope>NUCLEOTIDE SEQUENCE [LARGE SCALE GENOMIC DNA]</scope>
    <source>
        <strain evidence="4">EA-1</strain>
    </source>
</reference>
<dbReference type="EMBL" id="CP024955">
    <property type="protein sequence ID" value="ATY83975.1"/>
    <property type="molecule type" value="Genomic_DNA"/>
</dbReference>
<sequence length="69" mass="7843">MPVMLFCVVCGRHFIGKREDNTHNNEIICPFCVEKTEAEVHGDSGRPKSWLFQGGEERARSAQAPRGRR</sequence>
<reference evidence="3 5" key="3">
    <citation type="submission" date="2020-04" db="EMBL/GenBank/DDBJ databases">
        <authorList>
            <person name="Hogendoorn C."/>
        </authorList>
    </citation>
    <scope>NUCLEOTIDE SEQUENCE [LARGE SCALE GENOMIC DNA]</scope>
    <source>
        <strain evidence="3">COOX1</strain>
    </source>
</reference>
<gene>
    <name evidence="3" type="ORF">COOX1_0590</name>
    <name evidence="2" type="ORF">CVV65_02540</name>
</gene>
<dbReference type="AlphaFoldDB" id="A0A2K8N496"/>
<keyword evidence="4" id="KW-1185">Reference proteome</keyword>
<evidence type="ECO:0000313" key="5">
    <source>
        <dbReference type="Proteomes" id="UP000502196"/>
    </source>
</evidence>
<reference evidence="2" key="2">
    <citation type="journal article" date="2018" name="Genome Announc.">
        <title>Complete Genome Sequence of Kyrpidia sp. Strain EA-1, a Thermophilic Knallgas Bacterium, Isolated from the Azores.</title>
        <authorList>
            <person name="Reiner J.E."/>
            <person name="Lapp C.J."/>
            <person name="Bunk B."/>
            <person name="Sproer C."/>
            <person name="Overmann J."/>
            <person name="Gescher J."/>
        </authorList>
    </citation>
    <scope>NUCLEOTIDE SEQUENCE</scope>
    <source>
        <strain evidence="2">EA-1</strain>
    </source>
</reference>